<dbReference type="RefSeq" id="WP_379953765.1">
    <property type="nucleotide sequence ID" value="NZ_JAUYVI010000001.1"/>
</dbReference>
<keyword evidence="5" id="KW-1185">Reference proteome</keyword>
<evidence type="ECO:0000313" key="4">
    <source>
        <dbReference type="EMBL" id="MDQ7246381.1"/>
    </source>
</evidence>
<dbReference type="Pfam" id="PF07007">
    <property type="entry name" value="LprI"/>
    <property type="match status" value="1"/>
</dbReference>
<gene>
    <name evidence="4" type="ORF">Q8A70_01825</name>
</gene>
<dbReference type="PANTHER" id="PTHR37549">
    <property type="entry name" value="LIPOPROTEIN LPRI"/>
    <property type="match status" value="1"/>
</dbReference>
<accession>A0ABU0YF92</accession>
<organism evidence="4 5">
    <name type="scientific">Dongia sedimenti</name>
    <dbReference type="NCBI Taxonomy" id="3064282"/>
    <lineage>
        <taxon>Bacteria</taxon>
        <taxon>Pseudomonadati</taxon>
        <taxon>Pseudomonadota</taxon>
        <taxon>Alphaproteobacteria</taxon>
        <taxon>Rhodospirillales</taxon>
        <taxon>Dongiaceae</taxon>
        <taxon>Dongia</taxon>
    </lineage>
</organism>
<reference evidence="5" key="1">
    <citation type="submission" date="2023-08" db="EMBL/GenBank/DDBJ databases">
        <title>Rhodospirillaceae gen. nov., a novel taxon isolated from the Yangtze River Yuezi River estuary sludge.</title>
        <authorList>
            <person name="Ruan L."/>
        </authorList>
    </citation>
    <scope>NUCLEOTIDE SEQUENCE [LARGE SCALE GENOMIC DNA]</scope>
    <source>
        <strain evidence="5">R-7</strain>
    </source>
</reference>
<feature type="signal peptide" evidence="2">
    <location>
        <begin position="1"/>
        <end position="17"/>
    </location>
</feature>
<proteinExistence type="predicted"/>
<dbReference type="InterPro" id="IPR052755">
    <property type="entry name" value="Lysozyme_Inhibitor_LprI"/>
</dbReference>
<protein>
    <submittedName>
        <fullName evidence="4">Lysozyme inhibitor LprI family protein</fullName>
    </submittedName>
</protein>
<dbReference type="InterPro" id="IPR009739">
    <property type="entry name" value="LprI-like_N"/>
</dbReference>
<dbReference type="Proteomes" id="UP001230156">
    <property type="component" value="Unassembled WGS sequence"/>
</dbReference>
<evidence type="ECO:0000259" key="3">
    <source>
        <dbReference type="Pfam" id="PF07007"/>
    </source>
</evidence>
<dbReference type="EMBL" id="JAUYVI010000001">
    <property type="protein sequence ID" value="MDQ7246381.1"/>
    <property type="molecule type" value="Genomic_DNA"/>
</dbReference>
<dbReference type="Gene3D" id="1.20.1270.180">
    <property type="match status" value="1"/>
</dbReference>
<feature type="domain" description="Lysozyme inhibitor LprI-like N-terminal" evidence="3">
    <location>
        <begin position="24"/>
        <end position="111"/>
    </location>
</feature>
<name>A0ABU0YF92_9PROT</name>
<sequence length="1864" mass="197288">MAALFALSAPWCGTASAATPSFDCAAAAAPIEILICGHDELATADAALADTFRDLLAGLEGEAKASLLAEQRQWLKARFATCGIPTAGKTLPTDADKAAACLIGVYKERLAGLKKRGEAGAPTKTVAPIEGQLPTALGLEQGTVPATGDQQTLLSVAAFGRYAVTVKSAQGVALQLVDRMAGPGPVEGVAGEKDGRVDAFLDRGVYKILLQADEQGSGEAALSVHPFAELNGPEMPRLPEIRRIDTDLGDFQQRSYWLEISSRRVVAIEAAGRNLSEMRLWRDGNWLVDAVPVADQVEPEPGKPLAVRRIVTMLEPGLYLLSAYGGPDLPWAKTSDEHPLHMRMGIPTIAEAGRETFTTSPFGIDRFLVPAKANYFRIELPEAEAADLFVNDYSEAAPFEPGQHAEITKKSVPPIAEIRATSRDIGFKVVTIRREAGKPYVLQRFKAVETYYFDGSGDYWIATLHSGYGEDSVDATGLLTKHGPGTPEEIINSNAPELDGQSVWKRRFNLLEPVTVYFHVTRTGKYVVTSSGAEAEYRFEPMIHLGINYKPPKFQPSGAVWDLDPGYYILSGQPVEDGKGILDIRVAAQGNMSEGGDQAKETTTLFQRQELFSSLGYTLYLNQQPGVEAGVVLRRLPIDLQPGLPLVLKAGQSLDIPVRAPEGGLVTAVAEDASALKFTIDRGAPMTEWRGDGKEHTLSIANATDQAFNAALRYMPDDLAPHAPLAKVPAETLASIPTFPPLVPEQPAYFDIAKTEQRTFALDVAEAGLYRVESTGLLQGEGNMRSRTVISLDRQANNGTGRNFLLQQYLGQGHYQVSVAAQGETHGRMGVVAARTELMDGGALSLGVPARDTIASGNGLVYTFDIAAAGRYRLQALGLGRTYLMRLEDQDGWPIIAPNAPADLAMDFEPGHYRLVILPQPVEAKIVTLLERISEPAAIEGHGPHDLVLNQPQDFQWQEPEAGAARVPDQWRFTLPAAAHVTIDLSRGMRADLLGEDGKARNEVIGGESWSGELPTGTHTLRATTLEPNNRFDYTVSVAAQELVAGRSLVTNLPADIPVSIGSDAVVEIGSFGVTDVRAWLYDAKDKLVATNDDRPNDWNFAIAGRLQPGYYKLHLEAVGKAPPAPQPAVTDTVEDGENDQMISGDSEEGEEEPTAAPVEAEPGQTTVSIYQAEEQSEPALAVGKDIALSGPKVHLVPLTGAAGDVLVAAADAAGPAVGLGLERQENDQWRTISENVGRSPWVAVSVKGIKGTYRLRVWSVDRNTDPIRLQTRAASPASAPSKQFGAGGVPLTPIAGIEPALGLAAVTIDAAGAYRLAQPEADLAWSTENGRPLAGDPLGVVFGNKGTFWFGARLTDAAAKVSGKLVVPGAGVVALTVPGSDHGASVVADPVAGKGLPHLWLVESRLGQPGIGAKGLVRVAAEQSAVAVSMSGQDTGFALRLWNAGDPVTPLPLTLRRIDFAAPAKAAVDWGVADRGIKSHQALAFALPKGLKRLNLALPPLTAVILRDGSSSEGIWSGNTPLALARDSTADQVLVLSAAETDGQIGLSLTPIVSADAATTLGGGRIFKQYFPAEGVVRLDIRLSDAEKNAAGTLRVMTEGVAKQMMLHRNDGTVSDAARPLLNGNATLDLAHGAGLVVAWIDGGDPLTSLGVAAQGIQVKETSSVQLAGAAQQIVFAVAEPKFLRLKTTTPVIAELEAPQRLKVFADGADLSLLLPKGTTPVVLRAAGEGLLSGIAEASLIDIAPIDEGLGPKVRLAPGESRLYSFTVKDERDIGVGVRGATDSAHCRVLDAEGSEIGSGVVQMLHLKAGTYLLAVDAPAQGTAIEVQPALVGVAGPDGSPPDDVKRGYLELAGLKPQTQTQE</sequence>
<feature type="region of interest" description="Disordered" evidence="1">
    <location>
        <begin position="1122"/>
        <end position="1163"/>
    </location>
</feature>
<evidence type="ECO:0000256" key="1">
    <source>
        <dbReference type="SAM" id="MobiDB-lite"/>
    </source>
</evidence>
<evidence type="ECO:0000313" key="5">
    <source>
        <dbReference type="Proteomes" id="UP001230156"/>
    </source>
</evidence>
<feature type="chain" id="PRO_5046824634" evidence="2">
    <location>
        <begin position="18"/>
        <end position="1864"/>
    </location>
</feature>
<comment type="caution">
    <text evidence="4">The sequence shown here is derived from an EMBL/GenBank/DDBJ whole genome shotgun (WGS) entry which is preliminary data.</text>
</comment>
<dbReference type="PANTHER" id="PTHR37549:SF1">
    <property type="entry name" value="LIPOPROTEIN LPRI"/>
    <property type="match status" value="1"/>
</dbReference>
<keyword evidence="2" id="KW-0732">Signal</keyword>
<evidence type="ECO:0000256" key="2">
    <source>
        <dbReference type="SAM" id="SignalP"/>
    </source>
</evidence>